<dbReference type="GO" id="GO:0000993">
    <property type="term" value="F:RNA polymerase II complex binding"/>
    <property type="evidence" value="ECO:0007669"/>
    <property type="project" value="TreeGrafter"/>
</dbReference>
<dbReference type="InterPro" id="IPR008942">
    <property type="entry name" value="ENTH_VHS"/>
</dbReference>
<feature type="compositionally biased region" description="Pro residues" evidence="3">
    <location>
        <begin position="529"/>
        <end position="538"/>
    </location>
</feature>
<dbReference type="Gene3D" id="1.25.40.90">
    <property type="match status" value="1"/>
</dbReference>
<dbReference type="InterPro" id="IPR006569">
    <property type="entry name" value="CID_dom"/>
</dbReference>
<reference evidence="5 6" key="1">
    <citation type="journal article" date="2016" name="Sci. Rep.">
        <title>The Dendrobium catenatum Lindl. genome sequence provides insights into polysaccharide synthase, floral development and adaptive evolution.</title>
        <authorList>
            <person name="Zhang G.Q."/>
            <person name="Xu Q."/>
            <person name="Bian C."/>
            <person name="Tsai W.C."/>
            <person name="Yeh C.M."/>
            <person name="Liu K.W."/>
            <person name="Yoshida K."/>
            <person name="Zhang L.S."/>
            <person name="Chang S.B."/>
            <person name="Chen F."/>
            <person name="Shi Y."/>
            <person name="Su Y.Y."/>
            <person name="Zhang Y.Q."/>
            <person name="Chen L.J."/>
            <person name="Yin Y."/>
            <person name="Lin M."/>
            <person name="Huang H."/>
            <person name="Deng H."/>
            <person name="Wang Z.W."/>
            <person name="Zhu S.L."/>
            <person name="Zhao X."/>
            <person name="Deng C."/>
            <person name="Niu S.C."/>
            <person name="Huang J."/>
            <person name="Wang M."/>
            <person name="Liu G.H."/>
            <person name="Yang H.J."/>
            <person name="Xiao X.J."/>
            <person name="Hsiao Y.Y."/>
            <person name="Wu W.L."/>
            <person name="Chen Y.Y."/>
            <person name="Mitsuda N."/>
            <person name="Ohme-Takagi M."/>
            <person name="Luo Y.B."/>
            <person name="Van de Peer Y."/>
            <person name="Liu Z.J."/>
        </authorList>
    </citation>
    <scope>NUCLEOTIDE SEQUENCE [LARGE SCALE GENOMIC DNA]</scope>
    <source>
        <tissue evidence="5">The whole plant</tissue>
    </source>
</reference>
<dbReference type="OrthoDB" id="10069473at2759"/>
<reference evidence="5 6" key="2">
    <citation type="journal article" date="2017" name="Nature">
        <title>The Apostasia genome and the evolution of orchids.</title>
        <authorList>
            <person name="Zhang G.Q."/>
            <person name="Liu K.W."/>
            <person name="Li Z."/>
            <person name="Lohaus R."/>
            <person name="Hsiao Y.Y."/>
            <person name="Niu S.C."/>
            <person name="Wang J.Y."/>
            <person name="Lin Y.C."/>
            <person name="Xu Q."/>
            <person name="Chen L.J."/>
            <person name="Yoshida K."/>
            <person name="Fujiwara S."/>
            <person name="Wang Z.W."/>
            <person name="Zhang Y.Q."/>
            <person name="Mitsuda N."/>
            <person name="Wang M."/>
            <person name="Liu G.H."/>
            <person name="Pecoraro L."/>
            <person name="Huang H.X."/>
            <person name="Xiao X.J."/>
            <person name="Lin M."/>
            <person name="Wu X.Y."/>
            <person name="Wu W.L."/>
            <person name="Chen Y.Y."/>
            <person name="Chang S.B."/>
            <person name="Sakamoto S."/>
            <person name="Ohme-Takagi M."/>
            <person name="Yagi M."/>
            <person name="Zeng S.J."/>
            <person name="Shen C.Y."/>
            <person name="Yeh C.M."/>
            <person name="Luo Y.B."/>
            <person name="Tsai W.C."/>
            <person name="Van de Peer Y."/>
            <person name="Liu Z.J."/>
        </authorList>
    </citation>
    <scope>NUCLEOTIDE SEQUENCE [LARGE SCALE GENOMIC DNA]</scope>
    <source>
        <tissue evidence="5">The whole plant</tissue>
    </source>
</reference>
<dbReference type="GO" id="GO:0031124">
    <property type="term" value="P:mRNA 3'-end processing"/>
    <property type="evidence" value="ECO:0007669"/>
    <property type="project" value="TreeGrafter"/>
</dbReference>
<dbReference type="FunFam" id="1.25.40.90:FF:000018">
    <property type="entry name" value="ENTH/VHS family protein isoform 1"/>
    <property type="match status" value="1"/>
</dbReference>
<feature type="region of interest" description="Disordered" evidence="3">
    <location>
        <begin position="388"/>
        <end position="457"/>
    </location>
</feature>
<keyword evidence="1" id="KW-0507">mRNA processing</keyword>
<dbReference type="CDD" id="cd16981">
    <property type="entry name" value="CID_RPRD_like"/>
    <property type="match status" value="1"/>
</dbReference>
<dbReference type="SUPFAM" id="SSF48464">
    <property type="entry name" value="ENTH/VHS domain"/>
    <property type="match status" value="1"/>
</dbReference>
<keyword evidence="2" id="KW-0175">Coiled coil</keyword>
<feature type="coiled-coil region" evidence="2">
    <location>
        <begin position="243"/>
        <end position="270"/>
    </location>
</feature>
<dbReference type="GO" id="GO:0005634">
    <property type="term" value="C:nucleus"/>
    <property type="evidence" value="ECO:0007669"/>
    <property type="project" value="UniProtKB-ARBA"/>
</dbReference>
<feature type="domain" description="CID" evidence="4">
    <location>
        <begin position="6"/>
        <end position="138"/>
    </location>
</feature>
<name>A0A2I0WNF8_9ASPA</name>
<feature type="region of interest" description="Disordered" evidence="3">
    <location>
        <begin position="326"/>
        <end position="355"/>
    </location>
</feature>
<dbReference type="Proteomes" id="UP000233837">
    <property type="component" value="Unassembled WGS sequence"/>
</dbReference>
<dbReference type="PROSITE" id="PS51391">
    <property type="entry name" value="CID"/>
    <property type="match status" value="1"/>
</dbReference>
<evidence type="ECO:0000256" key="2">
    <source>
        <dbReference type="SAM" id="Coils"/>
    </source>
</evidence>
<evidence type="ECO:0000259" key="4">
    <source>
        <dbReference type="PROSITE" id="PS51391"/>
    </source>
</evidence>
<dbReference type="EMBL" id="KZ502527">
    <property type="protein sequence ID" value="PKU77210.1"/>
    <property type="molecule type" value="Genomic_DNA"/>
</dbReference>
<proteinExistence type="predicted"/>
<dbReference type="PANTHER" id="PTHR12460:SF23">
    <property type="entry name" value="ACTIN CYTOSKELETON-REGULATORY COMPLEX PROTEIN PAN1"/>
    <property type="match status" value="1"/>
</dbReference>
<gene>
    <name evidence="5" type="ORF">MA16_Dca013246</name>
</gene>
<sequence length="538" mass="59649">MNGNGNGTFNSQILVDKLAKLNSSQQSIETLSHWCIFHRMKARQVVEIWDRQFHHSPREQRLSFLYLANDILQNSRRKGVEFVNEFWKVLPDALNDLIEKGDDFGRKAALRLVDIWEERKVFGSRGHVLKEEIIGRNSENRKSSERNANYKSLQKYPGRELLEKIISGYELIHNDHIDEDALLGRCSTAISSMEKMDQEIGNNLNLGTISGSGAFEELKGWHNILRECVGQLKIAESSRIALQSHLREALHEQELKIEQVREQLQVVLSRYEQSSNILLQLQSINNTSQALPEEKSDEASVPIADASAGVPVETCLISGDYKQESAPVRYTQQQQPLIPADNSLQNEDEQRKKSAAAEVAAKLTASTSSAQMLSYVLSSLASESIISNQSQKEDYSPHSKRSKVENGGLPLYLPPTQTQQSQPPPPPFPHPDSVNPPPPPPPPPSSPPAMPSMMPPLMPPANVSHFIQAGGPMAAVIPYNYASSPLQIQPSLPPHLTGGMPLYSIPPNPYQGFQLPDGVGSFSLQPLPSTTPPPLSRQ</sequence>
<keyword evidence="6" id="KW-1185">Reference proteome</keyword>
<dbReference type="SMART" id="SM00582">
    <property type="entry name" value="RPR"/>
    <property type="match status" value="1"/>
</dbReference>
<evidence type="ECO:0000256" key="1">
    <source>
        <dbReference type="ARBA" id="ARBA00022664"/>
    </source>
</evidence>
<feature type="region of interest" description="Disordered" evidence="3">
    <location>
        <begin position="516"/>
        <end position="538"/>
    </location>
</feature>
<dbReference type="PANTHER" id="PTHR12460">
    <property type="entry name" value="CYCLIN-DEPENDENT KINASE INHIBITOR-RELATED PROTEIN"/>
    <property type="match status" value="1"/>
</dbReference>
<protein>
    <recommendedName>
        <fullName evidence="4">CID domain-containing protein</fullName>
    </recommendedName>
</protein>
<feature type="compositionally biased region" description="Pro residues" evidence="3">
    <location>
        <begin position="422"/>
        <end position="457"/>
    </location>
</feature>
<organism evidence="5 6">
    <name type="scientific">Dendrobium catenatum</name>
    <dbReference type="NCBI Taxonomy" id="906689"/>
    <lineage>
        <taxon>Eukaryota</taxon>
        <taxon>Viridiplantae</taxon>
        <taxon>Streptophyta</taxon>
        <taxon>Embryophyta</taxon>
        <taxon>Tracheophyta</taxon>
        <taxon>Spermatophyta</taxon>
        <taxon>Magnoliopsida</taxon>
        <taxon>Liliopsida</taxon>
        <taxon>Asparagales</taxon>
        <taxon>Orchidaceae</taxon>
        <taxon>Epidendroideae</taxon>
        <taxon>Malaxideae</taxon>
        <taxon>Dendrobiinae</taxon>
        <taxon>Dendrobium</taxon>
    </lineage>
</organism>
<feature type="compositionally biased region" description="Low complexity" evidence="3">
    <location>
        <begin position="409"/>
        <end position="421"/>
    </location>
</feature>
<evidence type="ECO:0000313" key="5">
    <source>
        <dbReference type="EMBL" id="PKU77210.1"/>
    </source>
</evidence>
<dbReference type="Pfam" id="PF04818">
    <property type="entry name" value="CID"/>
    <property type="match status" value="1"/>
</dbReference>
<evidence type="ECO:0000313" key="6">
    <source>
        <dbReference type="Proteomes" id="UP000233837"/>
    </source>
</evidence>
<accession>A0A2I0WNF8</accession>
<dbReference type="AlphaFoldDB" id="A0A2I0WNF8"/>
<evidence type="ECO:0000256" key="3">
    <source>
        <dbReference type="SAM" id="MobiDB-lite"/>
    </source>
</evidence>
<dbReference type="STRING" id="906689.A0A2I0WNF8"/>